<protein>
    <recommendedName>
        <fullName evidence="5">Class I SAM-dependent methyltransferase</fullName>
    </recommendedName>
</protein>
<dbReference type="PANTHER" id="PTHR12049:SF7">
    <property type="entry name" value="PROTEIN ARGININE METHYLTRANSFERASE NDUFAF7, MITOCHONDRIAL"/>
    <property type="match status" value="1"/>
</dbReference>
<evidence type="ECO:0000256" key="2">
    <source>
        <dbReference type="ARBA" id="ARBA00022679"/>
    </source>
</evidence>
<dbReference type="PANTHER" id="PTHR12049">
    <property type="entry name" value="PROTEIN ARGININE METHYLTRANSFERASE NDUFAF7, MITOCHONDRIAL"/>
    <property type="match status" value="1"/>
</dbReference>
<gene>
    <name evidence="3" type="ORF">DBW71_02080</name>
</gene>
<dbReference type="SUPFAM" id="SSF53335">
    <property type="entry name" value="S-adenosyl-L-methionine-dependent methyltransferases"/>
    <property type="match status" value="1"/>
</dbReference>
<dbReference type="EMBL" id="QOQD01000004">
    <property type="protein sequence ID" value="RCL73882.1"/>
    <property type="molecule type" value="Genomic_DNA"/>
</dbReference>
<name>A0A368DPW9_9PROT</name>
<accession>A0A368DPW9</accession>
<dbReference type="AlphaFoldDB" id="A0A368DPW9"/>
<reference evidence="3 4" key="1">
    <citation type="journal article" date="2018" name="Microbiome">
        <title>Fine metagenomic profile of the Mediterranean stratified and mixed water columns revealed by assembly and recruitment.</title>
        <authorList>
            <person name="Haro-Moreno J.M."/>
            <person name="Lopez-Perez M."/>
            <person name="De La Torre J.R."/>
            <person name="Picazo A."/>
            <person name="Camacho A."/>
            <person name="Rodriguez-Valera F."/>
        </authorList>
    </citation>
    <scope>NUCLEOTIDE SEQUENCE [LARGE SCALE GENOMIC DNA]</scope>
    <source>
        <strain evidence="3">MED-G57</strain>
    </source>
</reference>
<organism evidence="3 4">
    <name type="scientific">PS1 clade bacterium</name>
    <dbReference type="NCBI Taxonomy" id="2175152"/>
    <lineage>
        <taxon>Bacteria</taxon>
        <taxon>Pseudomonadati</taxon>
        <taxon>Pseudomonadota</taxon>
        <taxon>Alphaproteobacteria</taxon>
        <taxon>PS1 clade</taxon>
    </lineage>
</organism>
<sequence>MKMNKSLEDYIKEKIKIGGPINIETFMSISLNDKSRGYYIKSPVIGRDNDFITAPEISQMFGELIAIWLLDAWDKIGKPKINIIELGPGNGLVMQDIVRVAKNFPVFLRNISLWLYEINEELSKKQEENIEYNFKRIESLEKLPTGINFIIANEFFDAIPIRQYIFDTDSWYERLVDINTDGEFCIINKNLTSKELNSMGLLENSYQPNSIYETSPEQDKILKLLFKNIYINGGLLIFDYAKIIDGFGDTLQALSSHQKRSIFYNPGETDITAHVDYSRFIDIAKKSEISFYGPLAQNFFLEGMGIQNRYERLKENATDKQKEILYRQFHRLMDNDKMGSLFKALYFSNNKLTVPVSMI</sequence>
<comment type="caution">
    <text evidence="3">The sequence shown here is derived from an EMBL/GenBank/DDBJ whole genome shotgun (WGS) entry which is preliminary data.</text>
</comment>
<dbReference type="InterPro" id="IPR029063">
    <property type="entry name" value="SAM-dependent_MTases_sf"/>
</dbReference>
<dbReference type="InterPro" id="IPR003788">
    <property type="entry name" value="NDUFAF7"/>
</dbReference>
<dbReference type="Proteomes" id="UP000253570">
    <property type="component" value="Unassembled WGS sequence"/>
</dbReference>
<evidence type="ECO:0000313" key="4">
    <source>
        <dbReference type="Proteomes" id="UP000253570"/>
    </source>
</evidence>
<dbReference type="InterPro" id="IPR038375">
    <property type="entry name" value="NDUFAF7_sf"/>
</dbReference>
<dbReference type="Gene3D" id="3.40.50.12710">
    <property type="match status" value="1"/>
</dbReference>
<dbReference type="Pfam" id="PF02636">
    <property type="entry name" value="Methyltransf_28"/>
    <property type="match status" value="1"/>
</dbReference>
<evidence type="ECO:0000313" key="3">
    <source>
        <dbReference type="EMBL" id="RCL73882.1"/>
    </source>
</evidence>
<evidence type="ECO:0008006" key="5">
    <source>
        <dbReference type="Google" id="ProtNLM"/>
    </source>
</evidence>
<keyword evidence="2" id="KW-0808">Transferase</keyword>
<dbReference type="GO" id="GO:0035243">
    <property type="term" value="F:protein-arginine omega-N symmetric methyltransferase activity"/>
    <property type="evidence" value="ECO:0007669"/>
    <property type="project" value="TreeGrafter"/>
</dbReference>
<dbReference type="GO" id="GO:0032981">
    <property type="term" value="P:mitochondrial respiratory chain complex I assembly"/>
    <property type="evidence" value="ECO:0007669"/>
    <property type="project" value="TreeGrafter"/>
</dbReference>
<dbReference type="GO" id="GO:0032259">
    <property type="term" value="P:methylation"/>
    <property type="evidence" value="ECO:0007669"/>
    <property type="project" value="UniProtKB-KW"/>
</dbReference>
<evidence type="ECO:0000256" key="1">
    <source>
        <dbReference type="ARBA" id="ARBA00022603"/>
    </source>
</evidence>
<keyword evidence="1" id="KW-0489">Methyltransferase</keyword>
<proteinExistence type="predicted"/>